<dbReference type="InterPro" id="IPR004791">
    <property type="entry name" value="UvrC"/>
</dbReference>
<evidence type="ECO:0000259" key="9">
    <source>
        <dbReference type="PROSITE" id="PS50164"/>
    </source>
</evidence>
<dbReference type="GO" id="GO:0009380">
    <property type="term" value="C:excinuclease repair complex"/>
    <property type="evidence" value="ECO:0007669"/>
    <property type="project" value="InterPro"/>
</dbReference>
<dbReference type="Gene3D" id="3.40.1440.10">
    <property type="entry name" value="GIY-YIG endonuclease"/>
    <property type="match status" value="1"/>
</dbReference>
<dbReference type="PANTHER" id="PTHR30562">
    <property type="entry name" value="UVRC/OXIDOREDUCTASE"/>
    <property type="match status" value="1"/>
</dbReference>
<sequence length="633" mass="73312">MNVFFKGCKDSLYAFAKAYFLCISHSVYPRESISLSMELSQLDIQLKTLPTSPGIYQYYDKEEKLLYVGKAKNLKKRVLSYFNKTIDNGRIRTMVKKIHEVRHIVVATETDALLLENNLIKKYQPRYNVLLKDDKSYPWICIKNERFPRVFPTRRLIKDGSEYYGPYTSMKTVKILLDLIKSLYKLRTCNYDLSREKIEAGKYKVCLEYHLGNCEGGCEGKQTEEDYHKHVEHIRQIVRGDFKESLHQFKNQMQKHAAAMEFEEAQRIKEKLDILENYQAKSTVVNPKITNVDVFSIISDEGYGYVNFLQLSHGAIIRSHTLELKKRLDETDKELLEIGIIEIQQRFDSQSKEIYVPFEVDLGDSIKVTIPKLGDKKRILELSERNAKYYRMERFKQTKIVDPDRHTNRIMAQMKVDLRLSEEPRHIECFDNSNIQGTNPVAACVVFKNGKPSKKDYRKFNIKTVEGPDDFASMEEVVFRRYKRLLEEDEPLPQLIIVDGGKGQLSSGLKALETLGLRGKIAIVGIAKRLEEIYYPGDSIPLYLDKKTESLKIIQQLRNEAHRFGITFHRNKRSNAALGTELEEISGIGEKTIVTLLKHYRSVSKVKEASKKSLTEVVGTSKAAIIYNHYHTK</sequence>
<feature type="domain" description="UVR" evidence="8">
    <location>
        <begin position="243"/>
        <end position="278"/>
    </location>
</feature>
<dbReference type="Gene3D" id="1.10.150.20">
    <property type="entry name" value="5' to 3' exonuclease, C-terminal subdomain"/>
    <property type="match status" value="1"/>
</dbReference>
<dbReference type="EMBL" id="FZNY01000001">
    <property type="protein sequence ID" value="SNR44779.1"/>
    <property type="molecule type" value="Genomic_DNA"/>
</dbReference>
<evidence type="ECO:0000256" key="3">
    <source>
        <dbReference type="ARBA" id="ARBA00022769"/>
    </source>
</evidence>
<dbReference type="InterPro" id="IPR000305">
    <property type="entry name" value="GIY-YIG_endonuc"/>
</dbReference>
<dbReference type="SUPFAM" id="SSF46600">
    <property type="entry name" value="C-terminal UvrC-binding domain of UvrB"/>
    <property type="match status" value="1"/>
</dbReference>
<comment type="function">
    <text evidence="7">The UvrABC repair system catalyzes the recognition and processing of DNA lesions. UvrC both incises the 5' and 3' sides of the lesion. The N-terminal half is responsible for the 3' incision and the C-terminal half is responsible for the 5' incision.</text>
</comment>
<organism evidence="11 12">
    <name type="scientific">Dokdonia pacifica</name>
    <dbReference type="NCBI Taxonomy" id="1627892"/>
    <lineage>
        <taxon>Bacteria</taxon>
        <taxon>Pseudomonadati</taxon>
        <taxon>Bacteroidota</taxon>
        <taxon>Flavobacteriia</taxon>
        <taxon>Flavobacteriales</taxon>
        <taxon>Flavobacteriaceae</taxon>
        <taxon>Dokdonia</taxon>
    </lineage>
</organism>
<evidence type="ECO:0000313" key="11">
    <source>
        <dbReference type="EMBL" id="SNR44779.1"/>
    </source>
</evidence>
<keyword evidence="1 7" id="KW-0963">Cytoplasm</keyword>
<dbReference type="SUPFAM" id="SSF47781">
    <property type="entry name" value="RuvA domain 2-like"/>
    <property type="match status" value="1"/>
</dbReference>
<dbReference type="GO" id="GO:0005737">
    <property type="term" value="C:cytoplasm"/>
    <property type="evidence" value="ECO:0007669"/>
    <property type="project" value="UniProtKB-SubCell"/>
</dbReference>
<gene>
    <name evidence="7" type="primary">uvrC</name>
    <name evidence="11" type="ORF">SAMN06265376_101984</name>
</gene>
<dbReference type="InterPro" id="IPR038476">
    <property type="entry name" value="UvrC_RNase_H_dom_sf"/>
</dbReference>
<evidence type="ECO:0000256" key="5">
    <source>
        <dbReference type="ARBA" id="ARBA00023204"/>
    </source>
</evidence>
<dbReference type="Pfam" id="PF08459">
    <property type="entry name" value="UvrC_RNaseH_dom"/>
    <property type="match status" value="1"/>
</dbReference>
<protein>
    <recommendedName>
        <fullName evidence="7">UvrABC system protein C</fullName>
        <shortName evidence="7">Protein UvrC</shortName>
    </recommendedName>
    <alternativeName>
        <fullName evidence="7">Excinuclease ABC subunit C</fullName>
    </alternativeName>
</protein>
<evidence type="ECO:0000256" key="2">
    <source>
        <dbReference type="ARBA" id="ARBA00022763"/>
    </source>
</evidence>
<evidence type="ECO:0000256" key="7">
    <source>
        <dbReference type="HAMAP-Rule" id="MF_00203"/>
    </source>
</evidence>
<dbReference type="GO" id="GO:0003677">
    <property type="term" value="F:DNA binding"/>
    <property type="evidence" value="ECO:0007669"/>
    <property type="project" value="UniProtKB-UniRule"/>
</dbReference>
<dbReference type="GO" id="GO:0009432">
    <property type="term" value="P:SOS response"/>
    <property type="evidence" value="ECO:0007669"/>
    <property type="project" value="UniProtKB-UniRule"/>
</dbReference>
<dbReference type="InterPro" id="IPR001162">
    <property type="entry name" value="UvrC_RNase_H_dom"/>
</dbReference>
<dbReference type="SMART" id="SM00465">
    <property type="entry name" value="GIYc"/>
    <property type="match status" value="1"/>
</dbReference>
<dbReference type="FunFam" id="3.40.1440.10:FF:000001">
    <property type="entry name" value="UvrABC system protein C"/>
    <property type="match status" value="1"/>
</dbReference>
<dbReference type="AlphaFoldDB" id="A0A238WGH3"/>
<dbReference type="PROSITE" id="PS50164">
    <property type="entry name" value="GIY_YIG"/>
    <property type="match status" value="1"/>
</dbReference>
<dbReference type="GO" id="GO:0006289">
    <property type="term" value="P:nucleotide-excision repair"/>
    <property type="evidence" value="ECO:0007669"/>
    <property type="project" value="UniProtKB-UniRule"/>
</dbReference>
<keyword evidence="2 7" id="KW-0227">DNA damage</keyword>
<comment type="subunit">
    <text evidence="7">Interacts with UvrB in an incision complex.</text>
</comment>
<dbReference type="PROSITE" id="PS50151">
    <property type="entry name" value="UVR"/>
    <property type="match status" value="1"/>
</dbReference>
<evidence type="ECO:0000256" key="6">
    <source>
        <dbReference type="ARBA" id="ARBA00023236"/>
    </source>
</evidence>
<evidence type="ECO:0000259" key="10">
    <source>
        <dbReference type="PROSITE" id="PS50165"/>
    </source>
</evidence>
<reference evidence="11 12" key="1">
    <citation type="submission" date="2017-06" db="EMBL/GenBank/DDBJ databases">
        <authorList>
            <person name="Kim H.J."/>
            <person name="Triplett B.A."/>
        </authorList>
    </citation>
    <scope>NUCLEOTIDE SEQUENCE [LARGE SCALE GENOMIC DNA]</scope>
    <source>
        <strain evidence="11 12">DSM 25597</strain>
    </source>
</reference>
<dbReference type="InterPro" id="IPR036876">
    <property type="entry name" value="UVR_dom_sf"/>
</dbReference>
<dbReference type="InterPro" id="IPR010994">
    <property type="entry name" value="RuvA_2-like"/>
</dbReference>
<dbReference type="PROSITE" id="PS50165">
    <property type="entry name" value="UVRC"/>
    <property type="match status" value="1"/>
</dbReference>
<dbReference type="InterPro" id="IPR001943">
    <property type="entry name" value="UVR_dom"/>
</dbReference>
<dbReference type="CDD" id="cd10434">
    <property type="entry name" value="GIY-YIG_UvrC_Cho"/>
    <property type="match status" value="1"/>
</dbReference>
<keyword evidence="12" id="KW-1185">Reference proteome</keyword>
<evidence type="ECO:0000256" key="1">
    <source>
        <dbReference type="ARBA" id="ARBA00022490"/>
    </source>
</evidence>
<accession>A0A238WGH3</accession>
<dbReference type="InterPro" id="IPR050066">
    <property type="entry name" value="UvrABC_protein_C"/>
</dbReference>
<evidence type="ECO:0000313" key="12">
    <source>
        <dbReference type="Proteomes" id="UP000198379"/>
    </source>
</evidence>
<dbReference type="PANTHER" id="PTHR30562:SF1">
    <property type="entry name" value="UVRABC SYSTEM PROTEIN C"/>
    <property type="match status" value="1"/>
</dbReference>
<proteinExistence type="inferred from homology"/>
<feature type="domain" description="GIY-YIG" evidence="9">
    <location>
        <begin position="51"/>
        <end position="129"/>
    </location>
</feature>
<dbReference type="InterPro" id="IPR047296">
    <property type="entry name" value="GIY-YIG_UvrC_Cho"/>
</dbReference>
<dbReference type="Pfam" id="PF22920">
    <property type="entry name" value="UvrC_RNaseH"/>
    <property type="match status" value="1"/>
</dbReference>
<name>A0A238WGH3_9FLAO</name>
<keyword evidence="6 7" id="KW-0742">SOS response</keyword>
<comment type="similarity">
    <text evidence="7">Belongs to the UvrC family.</text>
</comment>
<evidence type="ECO:0000256" key="4">
    <source>
        <dbReference type="ARBA" id="ARBA00022881"/>
    </source>
</evidence>
<feature type="domain" description="UvrC family homology region profile" evidence="10">
    <location>
        <begin position="308"/>
        <end position="512"/>
    </location>
</feature>
<dbReference type="Gene3D" id="3.30.420.340">
    <property type="entry name" value="UvrC, RNAse H endonuclease domain"/>
    <property type="match status" value="1"/>
</dbReference>
<keyword evidence="4 7" id="KW-0267">Excision nuclease</keyword>
<dbReference type="SUPFAM" id="SSF82771">
    <property type="entry name" value="GIY-YIG endonuclease"/>
    <property type="match status" value="1"/>
</dbReference>
<dbReference type="HAMAP" id="MF_00203">
    <property type="entry name" value="UvrC"/>
    <property type="match status" value="1"/>
</dbReference>
<dbReference type="Pfam" id="PF14520">
    <property type="entry name" value="HHH_5"/>
    <property type="match status" value="1"/>
</dbReference>
<comment type="subcellular location">
    <subcellularLocation>
        <location evidence="7">Cytoplasm</location>
    </subcellularLocation>
</comment>
<keyword evidence="3 7" id="KW-0228">DNA excision</keyword>
<dbReference type="GO" id="GO:0009381">
    <property type="term" value="F:excinuclease ABC activity"/>
    <property type="evidence" value="ECO:0007669"/>
    <property type="project" value="UniProtKB-UniRule"/>
</dbReference>
<dbReference type="Pfam" id="PF01541">
    <property type="entry name" value="GIY-YIG"/>
    <property type="match status" value="1"/>
</dbReference>
<dbReference type="Proteomes" id="UP000198379">
    <property type="component" value="Unassembled WGS sequence"/>
</dbReference>
<evidence type="ECO:0000259" key="8">
    <source>
        <dbReference type="PROSITE" id="PS50151"/>
    </source>
</evidence>
<dbReference type="InterPro" id="IPR035901">
    <property type="entry name" value="GIY-YIG_endonuc_sf"/>
</dbReference>
<keyword evidence="5 7" id="KW-0234">DNA repair</keyword>
<dbReference type="NCBIfam" id="TIGR00194">
    <property type="entry name" value="uvrC"/>
    <property type="match status" value="1"/>
</dbReference>